<evidence type="ECO:0000256" key="1">
    <source>
        <dbReference type="ARBA" id="ARBA00022448"/>
    </source>
</evidence>
<keyword evidence="2 6" id="KW-0349">Heme</keyword>
<gene>
    <name evidence="9" type="ORF">SBA5_70138</name>
</gene>
<keyword evidence="7" id="KW-0732">Signal</keyword>
<evidence type="ECO:0000256" key="2">
    <source>
        <dbReference type="ARBA" id="ARBA00022617"/>
    </source>
</evidence>
<keyword evidence="1" id="KW-0813">Transport</keyword>
<proteinExistence type="predicted"/>
<evidence type="ECO:0000256" key="5">
    <source>
        <dbReference type="ARBA" id="ARBA00023004"/>
    </source>
</evidence>
<evidence type="ECO:0000256" key="3">
    <source>
        <dbReference type="ARBA" id="ARBA00022723"/>
    </source>
</evidence>
<dbReference type="EMBL" id="OKRB01000130">
    <property type="protein sequence ID" value="SPE29049.1"/>
    <property type="molecule type" value="Genomic_DNA"/>
</dbReference>
<dbReference type="InterPro" id="IPR036909">
    <property type="entry name" value="Cyt_c-like_dom_sf"/>
</dbReference>
<evidence type="ECO:0000313" key="10">
    <source>
        <dbReference type="Proteomes" id="UP000239735"/>
    </source>
</evidence>
<name>A0A2N9M0N5_9BACT</name>
<protein>
    <submittedName>
        <fullName evidence="9">Cytochrome c, class I</fullName>
    </submittedName>
</protein>
<dbReference type="PROSITE" id="PS51007">
    <property type="entry name" value="CYTC"/>
    <property type="match status" value="1"/>
</dbReference>
<dbReference type="InterPro" id="IPR051459">
    <property type="entry name" value="Cytochrome_c-type_DH"/>
</dbReference>
<dbReference type="InterPro" id="IPR008168">
    <property type="entry name" value="Cyt_C_IC"/>
</dbReference>
<evidence type="ECO:0000259" key="8">
    <source>
        <dbReference type="PROSITE" id="PS51007"/>
    </source>
</evidence>
<sequence length="107" mass="11107">MSKSIRFHGALAAVILLAGAVGFAQSSGEATYKAKCQSCHGAEGTPNPGIAKAMGVKPVSDPSIKSMSEAQMIAVTETGKGRMPAYKGKLTDAQIKDSVDYFRSLGK</sequence>
<dbReference type="GO" id="GO:0005506">
    <property type="term" value="F:iron ion binding"/>
    <property type="evidence" value="ECO:0007669"/>
    <property type="project" value="InterPro"/>
</dbReference>
<dbReference type="InterPro" id="IPR009056">
    <property type="entry name" value="Cyt_c-like_dom"/>
</dbReference>
<dbReference type="AlphaFoldDB" id="A0A2N9M0N5"/>
<dbReference type="PANTHER" id="PTHR35008">
    <property type="entry name" value="BLL4482 PROTEIN-RELATED"/>
    <property type="match status" value="1"/>
</dbReference>
<evidence type="ECO:0000256" key="6">
    <source>
        <dbReference type="PROSITE-ProRule" id="PRU00433"/>
    </source>
</evidence>
<feature type="signal peptide" evidence="7">
    <location>
        <begin position="1"/>
        <end position="26"/>
    </location>
</feature>
<evidence type="ECO:0000256" key="7">
    <source>
        <dbReference type="SAM" id="SignalP"/>
    </source>
</evidence>
<feature type="chain" id="PRO_5014822015" evidence="7">
    <location>
        <begin position="27"/>
        <end position="107"/>
    </location>
</feature>
<dbReference type="GO" id="GO:0020037">
    <property type="term" value="F:heme binding"/>
    <property type="evidence" value="ECO:0007669"/>
    <property type="project" value="InterPro"/>
</dbReference>
<dbReference type="Pfam" id="PF13442">
    <property type="entry name" value="Cytochrome_CBB3"/>
    <property type="match status" value="1"/>
</dbReference>
<evidence type="ECO:0000313" key="9">
    <source>
        <dbReference type="EMBL" id="SPE29049.1"/>
    </source>
</evidence>
<reference evidence="10" key="1">
    <citation type="submission" date="2018-02" db="EMBL/GenBank/DDBJ databases">
        <authorList>
            <person name="Hausmann B."/>
        </authorList>
    </citation>
    <scope>NUCLEOTIDE SEQUENCE [LARGE SCALE GENOMIC DNA]</scope>
    <source>
        <strain evidence="10">Peat soil MAG SbA5</strain>
    </source>
</reference>
<organism evidence="9 10">
    <name type="scientific">Candidatus Sulfuritelmatomonas gaucii</name>
    <dbReference type="NCBI Taxonomy" id="2043161"/>
    <lineage>
        <taxon>Bacteria</taxon>
        <taxon>Pseudomonadati</taxon>
        <taxon>Acidobacteriota</taxon>
        <taxon>Terriglobia</taxon>
        <taxon>Terriglobales</taxon>
        <taxon>Acidobacteriaceae</taxon>
        <taxon>Candidatus Sulfuritelmatomonas</taxon>
    </lineage>
</organism>
<keyword evidence="5 6" id="KW-0408">Iron</keyword>
<accession>A0A2N9M0N5</accession>
<dbReference type="PANTHER" id="PTHR35008:SF4">
    <property type="entry name" value="BLL4482 PROTEIN"/>
    <property type="match status" value="1"/>
</dbReference>
<evidence type="ECO:0000256" key="4">
    <source>
        <dbReference type="ARBA" id="ARBA00022982"/>
    </source>
</evidence>
<dbReference type="Gene3D" id="1.10.760.10">
    <property type="entry name" value="Cytochrome c-like domain"/>
    <property type="match status" value="1"/>
</dbReference>
<dbReference type="PRINTS" id="PR00605">
    <property type="entry name" value="CYTCHROMECIC"/>
</dbReference>
<dbReference type="OrthoDB" id="123252at2"/>
<dbReference type="GO" id="GO:0009055">
    <property type="term" value="F:electron transfer activity"/>
    <property type="evidence" value="ECO:0007669"/>
    <property type="project" value="InterPro"/>
</dbReference>
<dbReference type="Proteomes" id="UP000239735">
    <property type="component" value="Unassembled WGS sequence"/>
</dbReference>
<keyword evidence="3 6" id="KW-0479">Metal-binding</keyword>
<feature type="domain" description="Cytochrome c" evidence="8">
    <location>
        <begin position="23"/>
        <end position="106"/>
    </location>
</feature>
<keyword evidence="4" id="KW-0249">Electron transport</keyword>
<dbReference type="SUPFAM" id="SSF46626">
    <property type="entry name" value="Cytochrome c"/>
    <property type="match status" value="1"/>
</dbReference>